<dbReference type="InterPro" id="IPR027417">
    <property type="entry name" value="P-loop_NTPase"/>
</dbReference>
<accession>A0A1H2LK23</accession>
<dbReference type="NCBIfam" id="TIGR00614">
    <property type="entry name" value="recQ_fam"/>
    <property type="match status" value="1"/>
</dbReference>
<dbReference type="GO" id="GO:0006310">
    <property type="term" value="P:DNA recombination"/>
    <property type="evidence" value="ECO:0007669"/>
    <property type="project" value="InterPro"/>
</dbReference>
<keyword evidence="3" id="KW-0378">Hydrolase</keyword>
<evidence type="ECO:0000256" key="2">
    <source>
        <dbReference type="ARBA" id="ARBA00022741"/>
    </source>
</evidence>
<dbReference type="GO" id="GO:0043590">
    <property type="term" value="C:bacterial nucleoid"/>
    <property type="evidence" value="ECO:0007669"/>
    <property type="project" value="TreeGrafter"/>
</dbReference>
<dbReference type="GO" id="GO:0006281">
    <property type="term" value="P:DNA repair"/>
    <property type="evidence" value="ECO:0007669"/>
    <property type="project" value="TreeGrafter"/>
</dbReference>
<protein>
    <recommendedName>
        <fullName evidence="9">DNA 3'-5' helicase</fullName>
        <ecNumber evidence="9">5.6.2.4</ecNumber>
    </recommendedName>
</protein>
<dbReference type="Proteomes" id="UP000182977">
    <property type="component" value="Chromosome I"/>
</dbReference>
<keyword evidence="6" id="KW-0238">DNA-binding</keyword>
<dbReference type="STRING" id="419479.SAMN04488563_6276"/>
<dbReference type="InterPro" id="IPR014001">
    <property type="entry name" value="Helicase_ATP-bd"/>
</dbReference>
<evidence type="ECO:0000259" key="11">
    <source>
        <dbReference type="PROSITE" id="PS51194"/>
    </source>
</evidence>
<comment type="catalytic activity">
    <reaction evidence="8">
        <text>Couples ATP hydrolysis with the unwinding of duplex DNA by translocating in the 3'-5' direction.</text>
        <dbReference type="EC" id="5.6.2.4"/>
    </reaction>
</comment>
<evidence type="ECO:0000256" key="3">
    <source>
        <dbReference type="ARBA" id="ARBA00022801"/>
    </source>
</evidence>
<keyword evidence="2" id="KW-0547">Nucleotide-binding</keyword>
<evidence type="ECO:0000259" key="10">
    <source>
        <dbReference type="PROSITE" id="PS51192"/>
    </source>
</evidence>
<feature type="domain" description="Helicase C-terminal" evidence="11">
    <location>
        <begin position="236"/>
        <end position="381"/>
    </location>
</feature>
<name>A0A1H2LK23_9ACTN</name>
<dbReference type="PROSITE" id="PS51194">
    <property type="entry name" value="HELICASE_CTER"/>
    <property type="match status" value="1"/>
</dbReference>
<keyword evidence="13" id="KW-1185">Reference proteome</keyword>
<dbReference type="Pfam" id="PF00271">
    <property type="entry name" value="Helicase_C"/>
    <property type="match status" value="1"/>
</dbReference>
<dbReference type="RefSeq" id="WP_046768807.1">
    <property type="nucleotide sequence ID" value="NZ_KQ061228.1"/>
</dbReference>
<keyword evidence="7" id="KW-0413">Isomerase</keyword>
<evidence type="ECO:0000256" key="1">
    <source>
        <dbReference type="ARBA" id="ARBA00005446"/>
    </source>
</evidence>
<evidence type="ECO:0000313" key="13">
    <source>
        <dbReference type="Proteomes" id="UP000182977"/>
    </source>
</evidence>
<dbReference type="GO" id="GO:0016787">
    <property type="term" value="F:hydrolase activity"/>
    <property type="evidence" value="ECO:0007669"/>
    <property type="project" value="UniProtKB-KW"/>
</dbReference>
<evidence type="ECO:0000256" key="6">
    <source>
        <dbReference type="ARBA" id="ARBA00023125"/>
    </source>
</evidence>
<organism evidence="12 13">
    <name type="scientific">Jiangella alkaliphila</name>
    <dbReference type="NCBI Taxonomy" id="419479"/>
    <lineage>
        <taxon>Bacteria</taxon>
        <taxon>Bacillati</taxon>
        <taxon>Actinomycetota</taxon>
        <taxon>Actinomycetes</taxon>
        <taxon>Jiangellales</taxon>
        <taxon>Jiangellaceae</taxon>
        <taxon>Jiangella</taxon>
    </lineage>
</organism>
<keyword evidence="5" id="KW-0067">ATP-binding</keyword>
<dbReference type="OrthoDB" id="9760034at2"/>
<evidence type="ECO:0000256" key="7">
    <source>
        <dbReference type="ARBA" id="ARBA00023235"/>
    </source>
</evidence>
<dbReference type="PROSITE" id="PS51192">
    <property type="entry name" value="HELICASE_ATP_BIND_1"/>
    <property type="match status" value="1"/>
</dbReference>
<evidence type="ECO:0000256" key="4">
    <source>
        <dbReference type="ARBA" id="ARBA00022806"/>
    </source>
</evidence>
<evidence type="ECO:0000256" key="8">
    <source>
        <dbReference type="ARBA" id="ARBA00034617"/>
    </source>
</evidence>
<evidence type="ECO:0000256" key="5">
    <source>
        <dbReference type="ARBA" id="ARBA00022840"/>
    </source>
</evidence>
<dbReference type="Pfam" id="PF00270">
    <property type="entry name" value="DEAD"/>
    <property type="match status" value="1"/>
</dbReference>
<dbReference type="GO" id="GO:0009378">
    <property type="term" value="F:four-way junction helicase activity"/>
    <property type="evidence" value="ECO:0007669"/>
    <property type="project" value="TreeGrafter"/>
</dbReference>
<sequence length="704" mass="75119">MVELKDEAEALLRRLVGNDTAEFRDGQWDAVRDLVEHRRRVLVVQRTGWGKSAVYFVATGLQRARGAGPTVIVSPLLALMRDQVAAAGRAGVRAVTINSANADEWGEVAKQLADDAVDVLLVSPERLNNPRFRDEQLPTLAASAGLIVVDEAHCISDWGHDFRPDYRRIRDLLGTLPAGTPVLATTATANARVVADVAEQLGAGGAEVTTIRGSLARESLRLGVLSLDDAEHRLAWLSAHLGELPGSGIVYALTVAAAEDTAALLREAGHHVIAYTGRTDPADRVEAERALLHNEVKALVATSALGMGFDKPDLGFVVHLGAPSSPVAYYQQVGRAGRATERADVLLLPAAEDQAIWQYFATVSMPRQEQASAVISTLSAAGDAMSTAALETVVDVRRTRLELLLKVLDVDGAVQRVRGGWQATGQEWVYDAERYERVAAARDAEARSMLAYQRGEQCRMAFLQAALDDPSAAACGRCDVCTGPWFTDEVPAGARAAARTTLARAGVLLEPRVQWPSGMGRLGVDVKGKIGPDERLEPGRVVARLTDLGWGQRLRSLLDADDAPAPESLLEACIDVLREWRWDRRPDAVISVPSRRHPQLIGSVGRYLAARGRLADLGELEATGAGPAEGAEPGGNSAFRLASVWGGWRVGPAAAEGLAALGPDPVVLLVDDLADSRWTLTVAGREVRLAGAGQVLPFALASVG</sequence>
<dbReference type="PANTHER" id="PTHR13710:SF105">
    <property type="entry name" value="ATP-DEPENDENT DNA HELICASE Q1"/>
    <property type="match status" value="1"/>
</dbReference>
<dbReference type="GO" id="GO:0043138">
    <property type="term" value="F:3'-5' DNA helicase activity"/>
    <property type="evidence" value="ECO:0007669"/>
    <property type="project" value="UniProtKB-EC"/>
</dbReference>
<proteinExistence type="inferred from homology"/>
<dbReference type="AlphaFoldDB" id="A0A1H2LK23"/>
<keyword evidence="4 12" id="KW-0347">Helicase</keyword>
<dbReference type="Gene3D" id="3.40.50.300">
    <property type="entry name" value="P-loop containing nucleotide triphosphate hydrolases"/>
    <property type="match status" value="2"/>
</dbReference>
<dbReference type="InterPro" id="IPR004589">
    <property type="entry name" value="DNA_helicase_ATP-dep_RecQ"/>
</dbReference>
<dbReference type="GO" id="GO:0003677">
    <property type="term" value="F:DNA binding"/>
    <property type="evidence" value="ECO:0007669"/>
    <property type="project" value="UniProtKB-KW"/>
</dbReference>
<dbReference type="PANTHER" id="PTHR13710">
    <property type="entry name" value="DNA HELICASE RECQ FAMILY MEMBER"/>
    <property type="match status" value="1"/>
</dbReference>
<feature type="domain" description="Helicase ATP-binding" evidence="10">
    <location>
        <begin position="32"/>
        <end position="207"/>
    </location>
</feature>
<dbReference type="EC" id="5.6.2.4" evidence="9"/>
<dbReference type="EMBL" id="LT629791">
    <property type="protein sequence ID" value="SDU81144.1"/>
    <property type="molecule type" value="Genomic_DNA"/>
</dbReference>
<gene>
    <name evidence="12" type="ORF">SAMN04488563_6276</name>
</gene>
<reference evidence="13" key="1">
    <citation type="submission" date="2016-10" db="EMBL/GenBank/DDBJ databases">
        <authorList>
            <person name="Varghese N."/>
            <person name="Submissions S."/>
        </authorList>
    </citation>
    <scope>NUCLEOTIDE SEQUENCE [LARGE SCALE GENOMIC DNA]</scope>
    <source>
        <strain evidence="13">DSM 45079</strain>
    </source>
</reference>
<comment type="similarity">
    <text evidence="1">Belongs to the helicase family. RecQ subfamily.</text>
</comment>
<dbReference type="GO" id="GO:0005737">
    <property type="term" value="C:cytoplasm"/>
    <property type="evidence" value="ECO:0007669"/>
    <property type="project" value="TreeGrafter"/>
</dbReference>
<dbReference type="GO" id="GO:0005524">
    <property type="term" value="F:ATP binding"/>
    <property type="evidence" value="ECO:0007669"/>
    <property type="project" value="UniProtKB-KW"/>
</dbReference>
<dbReference type="InterPro" id="IPR001650">
    <property type="entry name" value="Helicase_C-like"/>
</dbReference>
<dbReference type="SUPFAM" id="SSF52540">
    <property type="entry name" value="P-loop containing nucleoside triphosphate hydrolases"/>
    <property type="match status" value="1"/>
</dbReference>
<evidence type="ECO:0000256" key="9">
    <source>
        <dbReference type="ARBA" id="ARBA00034808"/>
    </source>
</evidence>
<dbReference type="SMART" id="SM00487">
    <property type="entry name" value="DEXDc"/>
    <property type="match status" value="1"/>
</dbReference>
<dbReference type="SMART" id="SM00490">
    <property type="entry name" value="HELICc"/>
    <property type="match status" value="1"/>
</dbReference>
<dbReference type="InterPro" id="IPR011545">
    <property type="entry name" value="DEAD/DEAH_box_helicase_dom"/>
</dbReference>
<dbReference type="GO" id="GO:0030894">
    <property type="term" value="C:replisome"/>
    <property type="evidence" value="ECO:0007669"/>
    <property type="project" value="TreeGrafter"/>
</dbReference>
<evidence type="ECO:0000313" key="12">
    <source>
        <dbReference type="EMBL" id="SDU81144.1"/>
    </source>
</evidence>